<dbReference type="InterPro" id="IPR035892">
    <property type="entry name" value="C2_domain_sf"/>
</dbReference>
<dbReference type="InterPro" id="IPR000008">
    <property type="entry name" value="C2_dom"/>
</dbReference>
<evidence type="ECO:0000313" key="9">
    <source>
        <dbReference type="EMBL" id="KAI3425059.1"/>
    </source>
</evidence>
<dbReference type="PANTHER" id="PTHR10774">
    <property type="entry name" value="EXTENDED SYNAPTOTAGMIN-RELATED"/>
    <property type="match status" value="1"/>
</dbReference>
<dbReference type="PROSITE" id="PS50004">
    <property type="entry name" value="C2"/>
    <property type="match status" value="1"/>
</dbReference>
<dbReference type="EMBL" id="SIDB01000012">
    <property type="protein sequence ID" value="KAI3425059.1"/>
    <property type="molecule type" value="Genomic_DNA"/>
</dbReference>
<protein>
    <recommendedName>
        <fullName evidence="11">Plant synaptotagmin</fullName>
    </recommendedName>
</protein>
<dbReference type="GO" id="GO:0005783">
    <property type="term" value="C:endoplasmic reticulum"/>
    <property type="evidence" value="ECO:0007669"/>
    <property type="project" value="TreeGrafter"/>
</dbReference>
<dbReference type="OrthoDB" id="67700at2759"/>
<dbReference type="AlphaFoldDB" id="A0A9D4TGN1"/>
<keyword evidence="3" id="KW-0445">Lipid transport</keyword>
<evidence type="ECO:0008006" key="11">
    <source>
        <dbReference type="Google" id="ProtNLM"/>
    </source>
</evidence>
<comment type="caution">
    <text evidence="9">The sequence shown here is derived from an EMBL/GenBank/DDBJ whole genome shotgun (WGS) entry which is preliminary data.</text>
</comment>
<evidence type="ECO:0000259" key="8">
    <source>
        <dbReference type="PROSITE" id="PS51847"/>
    </source>
</evidence>
<name>A0A9D4TGN1_CHLVU</name>
<keyword evidence="2" id="KW-0813">Transport</keyword>
<comment type="subcellular location">
    <subcellularLocation>
        <location evidence="1">Membrane</location>
    </subcellularLocation>
</comment>
<evidence type="ECO:0000313" key="10">
    <source>
        <dbReference type="Proteomes" id="UP001055712"/>
    </source>
</evidence>
<evidence type="ECO:0000259" key="7">
    <source>
        <dbReference type="PROSITE" id="PS50004"/>
    </source>
</evidence>
<keyword evidence="5" id="KW-0472">Membrane</keyword>
<evidence type="ECO:0000256" key="2">
    <source>
        <dbReference type="ARBA" id="ARBA00022448"/>
    </source>
</evidence>
<dbReference type="InterPro" id="IPR045050">
    <property type="entry name" value="Synaptotagmin_plant"/>
</dbReference>
<dbReference type="GO" id="GO:0008289">
    <property type="term" value="F:lipid binding"/>
    <property type="evidence" value="ECO:0007669"/>
    <property type="project" value="UniProtKB-KW"/>
</dbReference>
<keyword evidence="4" id="KW-0446">Lipid-binding</keyword>
<dbReference type="SMART" id="SM00239">
    <property type="entry name" value="C2"/>
    <property type="match status" value="2"/>
</dbReference>
<feature type="compositionally biased region" description="Low complexity" evidence="6">
    <location>
        <begin position="30"/>
        <end position="51"/>
    </location>
</feature>
<feature type="domain" description="SMP-LTD" evidence="8">
    <location>
        <begin position="290"/>
        <end position="494"/>
    </location>
</feature>
<gene>
    <name evidence="9" type="ORF">D9Q98_008436</name>
</gene>
<evidence type="ECO:0000256" key="3">
    <source>
        <dbReference type="ARBA" id="ARBA00023055"/>
    </source>
</evidence>
<feature type="region of interest" description="Disordered" evidence="6">
    <location>
        <begin position="30"/>
        <end position="89"/>
    </location>
</feature>
<dbReference type="GO" id="GO:0016020">
    <property type="term" value="C:membrane"/>
    <property type="evidence" value="ECO:0007669"/>
    <property type="project" value="UniProtKB-SubCell"/>
</dbReference>
<evidence type="ECO:0000256" key="1">
    <source>
        <dbReference type="ARBA" id="ARBA00004370"/>
    </source>
</evidence>
<dbReference type="CDD" id="cd00030">
    <property type="entry name" value="C2"/>
    <property type="match status" value="1"/>
</dbReference>
<dbReference type="CDD" id="cd21677">
    <property type="entry name" value="SMP_SYT"/>
    <property type="match status" value="1"/>
</dbReference>
<evidence type="ECO:0000256" key="6">
    <source>
        <dbReference type="SAM" id="MobiDB-lite"/>
    </source>
</evidence>
<dbReference type="SUPFAM" id="SSF49562">
    <property type="entry name" value="C2 domain (Calcium/lipid-binding domain, CaLB)"/>
    <property type="match status" value="1"/>
</dbReference>
<proteinExistence type="predicted"/>
<dbReference type="PROSITE" id="PS51847">
    <property type="entry name" value="SMP"/>
    <property type="match status" value="1"/>
</dbReference>
<organism evidence="9 10">
    <name type="scientific">Chlorella vulgaris</name>
    <name type="common">Green alga</name>
    <dbReference type="NCBI Taxonomy" id="3077"/>
    <lineage>
        <taxon>Eukaryota</taxon>
        <taxon>Viridiplantae</taxon>
        <taxon>Chlorophyta</taxon>
        <taxon>core chlorophytes</taxon>
        <taxon>Trebouxiophyceae</taxon>
        <taxon>Chlorellales</taxon>
        <taxon>Chlorellaceae</taxon>
        <taxon>Chlorella clade</taxon>
        <taxon>Chlorella</taxon>
    </lineage>
</organism>
<reference evidence="9" key="2">
    <citation type="submission" date="2020-11" db="EMBL/GenBank/DDBJ databases">
        <authorList>
            <person name="Cecchin M."/>
            <person name="Marcolungo L."/>
            <person name="Rossato M."/>
            <person name="Girolomoni L."/>
            <person name="Cosentino E."/>
            <person name="Cuine S."/>
            <person name="Li-Beisson Y."/>
            <person name="Delledonne M."/>
            <person name="Ballottari M."/>
        </authorList>
    </citation>
    <scope>NUCLEOTIDE SEQUENCE</scope>
    <source>
        <strain evidence="9">211/11P</strain>
        <tissue evidence="9">Whole cell</tissue>
    </source>
</reference>
<dbReference type="PANTHER" id="PTHR10774:SF190">
    <property type="entry name" value="C2 CALCIUM_LIPID-BINDING ENDONUCLEASE_EXONUCLEASE_PHOSPHATASE-RELATED"/>
    <property type="match status" value="1"/>
</dbReference>
<dbReference type="Pfam" id="PF00168">
    <property type="entry name" value="C2"/>
    <property type="match status" value="2"/>
</dbReference>
<feature type="domain" description="C2" evidence="7">
    <location>
        <begin position="485"/>
        <end position="605"/>
    </location>
</feature>
<dbReference type="GO" id="GO:0006869">
    <property type="term" value="P:lipid transport"/>
    <property type="evidence" value="ECO:0007669"/>
    <property type="project" value="UniProtKB-KW"/>
</dbReference>
<sequence>MPRRKVEVERLDSDWAAATVAAACEAAAAATTAAAAAASPPAAPLVAAPAAPASPSPPDHLSAVGKVRSTEELDSMPGAAAGGGTEQLPTVPVVGKVESAEELDRLPGAPAGDGAQLLHTVPVAGKIESAEDLDSVAGLAAGGTTEQLPAAPVTGEVASAEELDSVAGLAAGNVDGLTSPPGLPVGGAEQLDSVAGLAAGADDLKGEPGSAAGNSKEVYSTTAAAVGGSDDVRSTPGSAAAGSNEVNSTIAGIATGAGEERLHPTQGAAAAGAAPEERQDSVTGVEKGGGEERQDWVVQLLTELWPYARDAAEAMAWELIPAQLEASRPPFVYALEMERFHLGKAEPTIRDIRLHRGDGSGIEELFLEFEAEWHSQQDIVIRITVPKLPVAVAQLTPDPLEEAMRLLMTLRVSLKDAWLRAGVRVALRPLLRRMPVIGALQVGLTRVPEFGYDLNLSLASAALVPLLKTWIDQAIRDLVMQPLVLPEHIFFPIDPSVEDVERPAGVLAVHLIGADHVPKPSLFANARPFVELYVRDSQRRQSHVAAPGRVVVWDSRFELPLNVPEHQELTVILYDYNDWSPNDELGRARLVVRDLVPGQQQEVCLRVKAPEEEKHEEEKSNLSRGERIAMALGRPFTKKDPTVCELHLVVTYLPLDEAGAEQVMRLRQRAGQAPAALPDRAASAGRIEVAPDGQTPQQAPAELPQQLLHPLVQRMLQSGLLQVGVPRAQGMLAGRPAGVSGYIKPYYKVSVKVGGREAQTDAAQSNRQGVVEFSRPAALHLEPEAVGEEGAQVEIELLENGILGAPRSCGRLVLPLRQLVAGGKVSGERRLEGEGTSAKVQLDASFKYYF</sequence>
<dbReference type="Proteomes" id="UP001055712">
    <property type="component" value="Unassembled WGS sequence"/>
</dbReference>
<keyword evidence="10" id="KW-1185">Reference proteome</keyword>
<reference evidence="9" key="1">
    <citation type="journal article" date="2019" name="Plant J.">
        <title>Chlorella vulgaris genome assembly and annotation reveals the molecular basis for metabolic acclimation to high light conditions.</title>
        <authorList>
            <person name="Cecchin M."/>
            <person name="Marcolungo L."/>
            <person name="Rossato M."/>
            <person name="Girolomoni L."/>
            <person name="Cosentino E."/>
            <person name="Cuine S."/>
            <person name="Li-Beisson Y."/>
            <person name="Delledonne M."/>
            <person name="Ballottari M."/>
        </authorList>
    </citation>
    <scope>NUCLEOTIDE SEQUENCE</scope>
    <source>
        <strain evidence="9">211/11P</strain>
    </source>
</reference>
<accession>A0A9D4TGN1</accession>
<dbReference type="Gene3D" id="2.60.40.150">
    <property type="entry name" value="C2 domain"/>
    <property type="match status" value="1"/>
</dbReference>
<evidence type="ECO:0000256" key="4">
    <source>
        <dbReference type="ARBA" id="ARBA00023121"/>
    </source>
</evidence>
<dbReference type="InterPro" id="IPR031468">
    <property type="entry name" value="SMP_LBD"/>
</dbReference>
<feature type="region of interest" description="Disordered" evidence="6">
    <location>
        <begin position="264"/>
        <end position="290"/>
    </location>
</feature>
<evidence type="ECO:0000256" key="5">
    <source>
        <dbReference type="ARBA" id="ARBA00023136"/>
    </source>
</evidence>